<dbReference type="GO" id="GO:0046872">
    <property type="term" value="F:metal ion binding"/>
    <property type="evidence" value="ECO:0007669"/>
    <property type="project" value="UniProtKB-KW"/>
</dbReference>
<dbReference type="EMBL" id="DF973198">
    <property type="protein sequence ID" value="GAU19483.1"/>
    <property type="molecule type" value="Genomic_DNA"/>
</dbReference>
<evidence type="ECO:0000313" key="8">
    <source>
        <dbReference type="Proteomes" id="UP000242715"/>
    </source>
</evidence>
<evidence type="ECO:0000259" key="6">
    <source>
        <dbReference type="PROSITE" id="PS50994"/>
    </source>
</evidence>
<protein>
    <recommendedName>
        <fullName evidence="6">Integrase catalytic domain-containing protein</fullName>
    </recommendedName>
</protein>
<evidence type="ECO:0000256" key="1">
    <source>
        <dbReference type="ARBA" id="ARBA00022670"/>
    </source>
</evidence>
<dbReference type="Pfam" id="PF13976">
    <property type="entry name" value="gag_pre-integrs"/>
    <property type="match status" value="1"/>
</dbReference>
<keyword evidence="1" id="KW-0645">Protease</keyword>
<feature type="domain" description="Integrase catalytic" evidence="6">
    <location>
        <begin position="487"/>
        <end position="651"/>
    </location>
</feature>
<dbReference type="InterPro" id="IPR001584">
    <property type="entry name" value="Integrase_cat-core"/>
</dbReference>
<sequence>MASAAGSNNKNDLPSSVSVKLDRNNYPLWKSLVLPVIRGCKLDGYMLGTEGCPEEFITSSDSSKNKNSAFVEWQANDQRLLGWMLNSMTTEIATQLLHCETSKQLWDEAQSLAGAHTRSQIIYLKSEFHSIRKGEMKMEDYLIKMKNLVDKLKLAGNPVSTSDLIIQTLNGLDSEYNPVVVKLSDQTTLSWVDLQAQLLTFESRIEQLNNLTNLTLNATANVANRSDHRGKSSNNNWRGSNSRGWRGGRGRGKSGKNPCQVCGLSNHIAIDCFHRFDKTYSRSNHSAGHDKQGSHNAFLASQNSVEDYDWYFDSGASNHVTHQTEKFQDLTEHHGKNSLVVGNGEKLAILATGSSKLKSLNLHDILYVPNITKNLLSVSKLAADNNILVEFDENCCFVKDKLTGKVILKGLLKDGLYQLSGTKRNPSAFVSVKESWHRRLGHPNNKVLDKVLESCKVKVPPSDNFSFCEACQYGKMHLLPFKSSSSHAQEPLELVHTDVWGPAPIMTSSGFKYYVHFVDDFSRFTWIYPLKQKSETVQAFIQFKNLTENQFNKRIKVIQCDGGGEYKPVQKLAVEAGIQFRMSCPYTSQQNGRAERKHRHITEFGLTLLAQAQMPLHYWWEAFSTAVYLINRLPSQVTQNESPYSLMLQKEPDYKLLKTFGCACYPCLKPYNQHKLQYHTTRCVFLGYSNSHKGYKCLNSHGRIFISRHVIFNEDHFPFHDGFLNTRSPLKTTINVPSTSFPLCTAGNVIDDASMPILEAENPAETNTEDSQDVNSDTEQTNNGPSEDNTTHEETLDITQQQSVGEASQNTNTSHAIHTRSKSGIHKPKLPYIGLTETYKDTMEPANAKEALSRPLWKEAMQKEFEALMSNKTWILVPYQNQENIVDSKWVFKTKYKPDGSLERRKARLVAKGFQQTAGIDYEETFSPVIKASTVRIILSIAVHLNWEVRQLDINNAFLNGHLKETVFMHQPEGFVDSTKPNHICKLSKAIYGLKQAPRAWFDSLKTALLNWGFQNTKSDSSLFLLKGKDHITFLLIYVDDIIVTGSNGKFLQAFIKQLNDAFSLKDLGHLHYFLGIEVQRDASGMYLKQSKYIGDLLKKFKMDNASPCPTPMITGRQFTVEGEKLKDPTVFRQAIGGLQYLTHTTPDIAFSVNKLSQYMSSPSIDHWQGIKRILRYLQGTINYCLHIKPSTDLDITGFSDADWATSIDDRKSMSGQCVFLGETLISWSSRKQKVVSRSSTESEYRALADLAAEIAWIRSLLTELELPLPRKPILWCDNLSAKALASNPVLHARSKHIEIDVHYIRDQVLQNEVVVAYVPTTDQIADCLTKPLSHTRFSQLRDKLGVILSPPV</sequence>
<dbReference type="SUPFAM" id="SSF56672">
    <property type="entry name" value="DNA/RNA polymerases"/>
    <property type="match status" value="1"/>
</dbReference>
<evidence type="ECO:0000313" key="7">
    <source>
        <dbReference type="EMBL" id="GAU19483.1"/>
    </source>
</evidence>
<dbReference type="GO" id="GO:0006508">
    <property type="term" value="P:proteolysis"/>
    <property type="evidence" value="ECO:0007669"/>
    <property type="project" value="UniProtKB-KW"/>
</dbReference>
<dbReference type="Pfam" id="PF25597">
    <property type="entry name" value="SH3_retrovirus"/>
    <property type="match status" value="1"/>
</dbReference>
<keyword evidence="4" id="KW-0378">Hydrolase</keyword>
<reference evidence="8" key="1">
    <citation type="journal article" date="2017" name="Front. Plant Sci.">
        <title>Climate Clever Clovers: New Paradigm to Reduce the Environmental Footprint of Ruminants by Breeding Low Methanogenic Forages Utilizing Haplotype Variation.</title>
        <authorList>
            <person name="Kaur P."/>
            <person name="Appels R."/>
            <person name="Bayer P.E."/>
            <person name="Keeble-Gagnere G."/>
            <person name="Wang J."/>
            <person name="Hirakawa H."/>
            <person name="Shirasawa K."/>
            <person name="Vercoe P."/>
            <person name="Stefanova K."/>
            <person name="Durmic Z."/>
            <person name="Nichols P."/>
            <person name="Revell C."/>
            <person name="Isobe S.N."/>
            <person name="Edwards D."/>
            <person name="Erskine W."/>
        </authorList>
    </citation>
    <scope>NUCLEOTIDE SEQUENCE [LARGE SCALE GENOMIC DNA]</scope>
    <source>
        <strain evidence="8">cv. Daliak</strain>
    </source>
</reference>
<evidence type="ECO:0000256" key="2">
    <source>
        <dbReference type="ARBA" id="ARBA00022723"/>
    </source>
</evidence>
<dbReference type="PANTHER" id="PTHR42648:SF26">
    <property type="entry name" value="INTEGRASE CATALYTIC DOMAIN-CONTAINING PROTEIN"/>
    <property type="match status" value="1"/>
</dbReference>
<keyword evidence="3" id="KW-0064">Aspartyl protease</keyword>
<dbReference type="Pfam" id="PF22936">
    <property type="entry name" value="Pol_BBD"/>
    <property type="match status" value="1"/>
</dbReference>
<dbReference type="GO" id="GO:0004190">
    <property type="term" value="F:aspartic-type endopeptidase activity"/>
    <property type="evidence" value="ECO:0007669"/>
    <property type="project" value="UniProtKB-KW"/>
</dbReference>
<dbReference type="InterPro" id="IPR054722">
    <property type="entry name" value="PolX-like_BBD"/>
</dbReference>
<dbReference type="PROSITE" id="PS50994">
    <property type="entry name" value="INTEGRASE"/>
    <property type="match status" value="1"/>
</dbReference>
<dbReference type="InterPro" id="IPR012337">
    <property type="entry name" value="RNaseH-like_sf"/>
</dbReference>
<keyword evidence="8" id="KW-1185">Reference proteome</keyword>
<dbReference type="PANTHER" id="PTHR42648">
    <property type="entry name" value="TRANSPOSASE, PUTATIVE-RELATED"/>
    <property type="match status" value="1"/>
</dbReference>
<dbReference type="Gene3D" id="3.30.420.10">
    <property type="entry name" value="Ribonuclease H-like superfamily/Ribonuclease H"/>
    <property type="match status" value="1"/>
</dbReference>
<keyword evidence="2" id="KW-0479">Metal-binding</keyword>
<dbReference type="Pfam" id="PF00665">
    <property type="entry name" value="rve"/>
    <property type="match status" value="1"/>
</dbReference>
<evidence type="ECO:0000256" key="5">
    <source>
        <dbReference type="SAM" id="MobiDB-lite"/>
    </source>
</evidence>
<feature type="compositionally biased region" description="Polar residues" evidence="5">
    <location>
        <begin position="773"/>
        <end position="788"/>
    </location>
</feature>
<gene>
    <name evidence="7" type="ORF">TSUD_77270</name>
</gene>
<dbReference type="GO" id="GO:0003676">
    <property type="term" value="F:nucleic acid binding"/>
    <property type="evidence" value="ECO:0007669"/>
    <property type="project" value="InterPro"/>
</dbReference>
<evidence type="ECO:0000256" key="3">
    <source>
        <dbReference type="ARBA" id="ARBA00022750"/>
    </source>
</evidence>
<dbReference type="InterPro" id="IPR025724">
    <property type="entry name" value="GAG-pre-integrase_dom"/>
</dbReference>
<dbReference type="OrthoDB" id="1436019at2759"/>
<dbReference type="InterPro" id="IPR039537">
    <property type="entry name" value="Retrotran_Ty1/copia-like"/>
</dbReference>
<evidence type="ECO:0000256" key="4">
    <source>
        <dbReference type="ARBA" id="ARBA00022801"/>
    </source>
</evidence>
<dbReference type="Proteomes" id="UP000242715">
    <property type="component" value="Unassembled WGS sequence"/>
</dbReference>
<dbReference type="InterPro" id="IPR043502">
    <property type="entry name" value="DNA/RNA_pol_sf"/>
</dbReference>
<proteinExistence type="predicted"/>
<dbReference type="SUPFAM" id="SSF53098">
    <property type="entry name" value="Ribonuclease H-like"/>
    <property type="match status" value="1"/>
</dbReference>
<feature type="compositionally biased region" description="Low complexity" evidence="5">
    <location>
        <begin position="232"/>
        <end position="244"/>
    </location>
</feature>
<accession>A0A2Z6MBG6</accession>
<organism evidence="7 8">
    <name type="scientific">Trifolium subterraneum</name>
    <name type="common">Subterranean clover</name>
    <dbReference type="NCBI Taxonomy" id="3900"/>
    <lineage>
        <taxon>Eukaryota</taxon>
        <taxon>Viridiplantae</taxon>
        <taxon>Streptophyta</taxon>
        <taxon>Embryophyta</taxon>
        <taxon>Tracheophyta</taxon>
        <taxon>Spermatophyta</taxon>
        <taxon>Magnoliopsida</taxon>
        <taxon>eudicotyledons</taxon>
        <taxon>Gunneridae</taxon>
        <taxon>Pentapetalae</taxon>
        <taxon>rosids</taxon>
        <taxon>fabids</taxon>
        <taxon>Fabales</taxon>
        <taxon>Fabaceae</taxon>
        <taxon>Papilionoideae</taxon>
        <taxon>50 kb inversion clade</taxon>
        <taxon>NPAAA clade</taxon>
        <taxon>Hologalegina</taxon>
        <taxon>IRL clade</taxon>
        <taxon>Trifolieae</taxon>
        <taxon>Trifolium</taxon>
    </lineage>
</organism>
<feature type="region of interest" description="Disordered" evidence="5">
    <location>
        <begin position="225"/>
        <end position="257"/>
    </location>
</feature>
<dbReference type="Pfam" id="PF07727">
    <property type="entry name" value="RVT_2"/>
    <property type="match status" value="1"/>
</dbReference>
<dbReference type="Pfam" id="PF14223">
    <property type="entry name" value="Retrotran_gag_2"/>
    <property type="match status" value="1"/>
</dbReference>
<dbReference type="InterPro" id="IPR057670">
    <property type="entry name" value="SH3_retrovirus"/>
</dbReference>
<feature type="compositionally biased region" description="Polar residues" evidence="5">
    <location>
        <begin position="797"/>
        <end position="816"/>
    </location>
</feature>
<name>A0A2Z6MBG6_TRISU</name>
<dbReference type="InterPro" id="IPR013103">
    <property type="entry name" value="RVT_2"/>
</dbReference>
<dbReference type="InterPro" id="IPR036397">
    <property type="entry name" value="RNaseH_sf"/>
</dbReference>
<dbReference type="CDD" id="cd09272">
    <property type="entry name" value="RNase_HI_RT_Ty1"/>
    <property type="match status" value="1"/>
</dbReference>
<feature type="region of interest" description="Disordered" evidence="5">
    <location>
        <begin position="763"/>
        <end position="825"/>
    </location>
</feature>
<dbReference type="GO" id="GO:0015074">
    <property type="term" value="P:DNA integration"/>
    <property type="evidence" value="ECO:0007669"/>
    <property type="project" value="InterPro"/>
</dbReference>